<dbReference type="PROSITE" id="PS51221">
    <property type="entry name" value="TTL"/>
    <property type="match status" value="1"/>
</dbReference>
<feature type="region of interest" description="Disordered" evidence="4">
    <location>
        <begin position="78"/>
        <end position="131"/>
    </location>
</feature>
<dbReference type="VEuPathDB" id="CryptoDB:Cvel_16362"/>
<feature type="region of interest" description="Disordered" evidence="4">
    <location>
        <begin position="345"/>
        <end position="425"/>
    </location>
</feature>
<feature type="region of interest" description="Disordered" evidence="4">
    <location>
        <begin position="477"/>
        <end position="496"/>
    </location>
</feature>
<dbReference type="PANTHER" id="PTHR12241">
    <property type="entry name" value="TUBULIN POLYGLUTAMYLASE"/>
    <property type="match status" value="1"/>
</dbReference>
<reference evidence="5" key="1">
    <citation type="submission" date="2014-11" db="EMBL/GenBank/DDBJ databases">
        <authorList>
            <person name="Otto D Thomas"/>
            <person name="Naeem Raeece"/>
        </authorList>
    </citation>
    <scope>NUCLEOTIDE SEQUENCE</scope>
</reference>
<dbReference type="GO" id="GO:0000226">
    <property type="term" value="P:microtubule cytoskeleton organization"/>
    <property type="evidence" value="ECO:0007669"/>
    <property type="project" value="TreeGrafter"/>
</dbReference>
<accession>A0A0G4FCG4</accession>
<name>A0A0G4FCG4_9ALVE</name>
<feature type="compositionally biased region" description="Acidic residues" evidence="4">
    <location>
        <begin position="1"/>
        <end position="15"/>
    </location>
</feature>
<evidence type="ECO:0000256" key="2">
    <source>
        <dbReference type="ARBA" id="ARBA00022741"/>
    </source>
</evidence>
<evidence type="ECO:0000256" key="1">
    <source>
        <dbReference type="ARBA" id="ARBA00022598"/>
    </source>
</evidence>
<feature type="compositionally biased region" description="Polar residues" evidence="4">
    <location>
        <begin position="367"/>
        <end position="388"/>
    </location>
</feature>
<dbReference type="Gene3D" id="3.30.470.20">
    <property type="entry name" value="ATP-grasp fold, B domain"/>
    <property type="match status" value="1"/>
</dbReference>
<dbReference type="GO" id="GO:0036064">
    <property type="term" value="C:ciliary basal body"/>
    <property type="evidence" value="ECO:0007669"/>
    <property type="project" value="TreeGrafter"/>
</dbReference>
<keyword evidence="1" id="KW-0436">Ligase</keyword>
<evidence type="ECO:0000313" key="5">
    <source>
        <dbReference type="EMBL" id="CEM10909.1"/>
    </source>
</evidence>
<evidence type="ECO:0000256" key="4">
    <source>
        <dbReference type="SAM" id="MobiDB-lite"/>
    </source>
</evidence>
<evidence type="ECO:0008006" key="6">
    <source>
        <dbReference type="Google" id="ProtNLM"/>
    </source>
</evidence>
<dbReference type="GO" id="GO:0070740">
    <property type="term" value="F:tubulin-glutamic acid ligase activity"/>
    <property type="evidence" value="ECO:0007669"/>
    <property type="project" value="TreeGrafter"/>
</dbReference>
<organism evidence="5">
    <name type="scientific">Chromera velia CCMP2878</name>
    <dbReference type="NCBI Taxonomy" id="1169474"/>
    <lineage>
        <taxon>Eukaryota</taxon>
        <taxon>Sar</taxon>
        <taxon>Alveolata</taxon>
        <taxon>Colpodellida</taxon>
        <taxon>Chromeraceae</taxon>
        <taxon>Chromera</taxon>
    </lineage>
</organism>
<dbReference type="PANTHER" id="PTHR12241:SF155">
    <property type="entry name" value="TUBULIN-TYROSINE LIGASE FAMILY PROTEIN"/>
    <property type="match status" value="1"/>
</dbReference>
<proteinExistence type="predicted"/>
<dbReference type="Pfam" id="PF03133">
    <property type="entry name" value="TTL"/>
    <property type="match status" value="1"/>
</dbReference>
<feature type="compositionally biased region" description="Basic and acidic residues" evidence="4">
    <location>
        <begin position="112"/>
        <end position="121"/>
    </location>
</feature>
<feature type="compositionally biased region" description="Polar residues" evidence="4">
    <location>
        <begin position="94"/>
        <end position="106"/>
    </location>
</feature>
<evidence type="ECO:0000256" key="3">
    <source>
        <dbReference type="ARBA" id="ARBA00022840"/>
    </source>
</evidence>
<dbReference type="GO" id="GO:0015631">
    <property type="term" value="F:tubulin binding"/>
    <property type="evidence" value="ECO:0007669"/>
    <property type="project" value="TreeGrafter"/>
</dbReference>
<keyword evidence="2" id="KW-0547">Nucleotide-binding</keyword>
<feature type="region of interest" description="Disordered" evidence="4">
    <location>
        <begin position="1"/>
        <end position="51"/>
    </location>
</feature>
<dbReference type="GO" id="GO:0005524">
    <property type="term" value="F:ATP binding"/>
    <property type="evidence" value="ECO:0007669"/>
    <property type="project" value="UniProtKB-KW"/>
</dbReference>
<feature type="compositionally biased region" description="Basic and acidic residues" evidence="4">
    <location>
        <begin position="82"/>
        <end position="93"/>
    </location>
</feature>
<gene>
    <name evidence="5" type="ORF">Cvel_16362</name>
</gene>
<sequence length="496" mass="52862">MEGSEGDSSGDDSDDSAAAASEKKGGKKQEEEKEKRDKLQLSPTSQTAERVLRHAKLLQSGSRAVQRTGREALCAAIARATRGRDPSFIRSRLDPQQQSEAQSNAGQVPGDPEQKIEREKTTTGPSHGAGARRLECAVSSAAAALFAEKVGSLSSNAPFAEKEKNVPCSSGQPAKDELLKESPSPSPRLLNETIDVFEGGTKVSLATLRKLLEARGVSWAPVWTSICEVVLKCLCCCGDFIPHQANSFELFGFDVLIDSNKKPWLIEVNSSPSLSTDTTLDEEIKAQLIRDTIELVDPPPFDRLKLVEVLSRRCPKIPLSSLRSSSHFRASSNVAGLAAFSASSSGVVPTAPAPNQQRTKPSPPPGNTKTVSTKKNPPESSQETTLPNEDTAGSPFARPDAQADPPKNANPPTDVPSAPSPSSSLTLTNEVLSLLGPSAYLRTYGETPRNPGQFAMIAPGPLWTKILKYRGALFHASSTSTGQTQTAAVDASTERK</sequence>
<dbReference type="EMBL" id="CDMZ01000283">
    <property type="protein sequence ID" value="CEM10909.1"/>
    <property type="molecule type" value="Genomic_DNA"/>
</dbReference>
<dbReference type="InterPro" id="IPR004344">
    <property type="entry name" value="TTL/TTLL_fam"/>
</dbReference>
<feature type="compositionally biased region" description="Low complexity" evidence="4">
    <location>
        <begin position="477"/>
        <end position="488"/>
    </location>
</feature>
<feature type="compositionally biased region" description="Basic and acidic residues" evidence="4">
    <location>
        <begin position="21"/>
        <end position="39"/>
    </location>
</feature>
<keyword evidence="3" id="KW-0067">ATP-binding</keyword>
<feature type="compositionally biased region" description="Low complexity" evidence="4">
    <location>
        <begin position="411"/>
        <end position="424"/>
    </location>
</feature>
<protein>
    <recommendedName>
        <fullName evidence="6">Tubulin-tyrosine ligase family protein</fullName>
    </recommendedName>
</protein>
<dbReference type="SUPFAM" id="SSF56059">
    <property type="entry name" value="Glutathione synthetase ATP-binding domain-like"/>
    <property type="match status" value="1"/>
</dbReference>
<feature type="region of interest" description="Disordered" evidence="4">
    <location>
        <begin position="162"/>
        <end position="187"/>
    </location>
</feature>
<dbReference type="AlphaFoldDB" id="A0A0G4FCG4"/>